<evidence type="ECO:0000259" key="2">
    <source>
        <dbReference type="SMART" id="SM00867"/>
    </source>
</evidence>
<sequence>MSKILSLFLFLAFFNQSIEAQTIDSKKSIVEFEVDNMYVNTVEGTFSGFSGEVKFDIKNLDQSRIDVCIDASSVNTDNQKRDDHLRTADFFHVEKYPEICFKSSRISKSSNTYSVEGNLSMHGVTKSVKIPMNFENKLLEGRIKVNRLDYKIGEDTSTITIGEEISIVIKCQLK</sequence>
<evidence type="ECO:0000313" key="3">
    <source>
        <dbReference type="EMBL" id="RYM35987.1"/>
    </source>
</evidence>
<dbReference type="Proteomes" id="UP000293952">
    <property type="component" value="Unassembled WGS sequence"/>
</dbReference>
<dbReference type="Pfam" id="PF04264">
    <property type="entry name" value="YceI"/>
    <property type="match status" value="1"/>
</dbReference>
<dbReference type="PANTHER" id="PTHR34406:SF1">
    <property type="entry name" value="PROTEIN YCEI"/>
    <property type="match status" value="1"/>
</dbReference>
<keyword evidence="1" id="KW-0732">Signal</keyword>
<dbReference type="EMBL" id="SETE01000001">
    <property type="protein sequence ID" value="RYM35987.1"/>
    <property type="molecule type" value="Genomic_DNA"/>
</dbReference>
<comment type="caution">
    <text evidence="3">The sequence shown here is derived from an EMBL/GenBank/DDBJ whole genome shotgun (WGS) entry which is preliminary data.</text>
</comment>
<dbReference type="Gene3D" id="2.40.128.110">
    <property type="entry name" value="Lipid/polyisoprenoid-binding, YceI-like"/>
    <property type="match status" value="1"/>
</dbReference>
<proteinExistence type="predicted"/>
<keyword evidence="4" id="KW-1185">Reference proteome</keyword>
<evidence type="ECO:0000313" key="4">
    <source>
        <dbReference type="Proteomes" id="UP000293952"/>
    </source>
</evidence>
<dbReference type="InterPro" id="IPR007372">
    <property type="entry name" value="Lipid/polyisoprenoid-bd_YceI"/>
</dbReference>
<dbReference type="AlphaFoldDB" id="A0A4Q4KRF3"/>
<gene>
    <name evidence="3" type="ORF">ERX46_03040</name>
</gene>
<organism evidence="3 4">
    <name type="scientific">Brumimicrobium glaciale</name>
    <dbReference type="NCBI Taxonomy" id="200475"/>
    <lineage>
        <taxon>Bacteria</taxon>
        <taxon>Pseudomonadati</taxon>
        <taxon>Bacteroidota</taxon>
        <taxon>Flavobacteriia</taxon>
        <taxon>Flavobacteriales</taxon>
        <taxon>Crocinitomicaceae</taxon>
        <taxon>Brumimicrobium</taxon>
    </lineage>
</organism>
<dbReference type="InterPro" id="IPR036761">
    <property type="entry name" value="TTHA0802/YceI-like_sf"/>
</dbReference>
<accession>A0A4Q4KRF3</accession>
<protein>
    <submittedName>
        <fullName evidence="3">Polyisoprenoid-binding protein</fullName>
    </submittedName>
</protein>
<feature type="domain" description="Lipid/polyisoprenoid-binding YceI-like" evidence="2">
    <location>
        <begin position="20"/>
        <end position="174"/>
    </location>
</feature>
<dbReference type="RefSeq" id="WP_130092505.1">
    <property type="nucleotide sequence ID" value="NZ_SETE01000001.1"/>
</dbReference>
<reference evidence="3 4" key="1">
    <citation type="submission" date="2019-02" db="EMBL/GenBank/DDBJ databases">
        <title>Genome sequence of the sea-ice species Brumimicrobium glaciale.</title>
        <authorList>
            <person name="Bowman J.P."/>
        </authorList>
    </citation>
    <scope>NUCLEOTIDE SEQUENCE [LARGE SCALE GENOMIC DNA]</scope>
    <source>
        <strain evidence="3 4">IC156</strain>
    </source>
</reference>
<feature type="signal peptide" evidence="1">
    <location>
        <begin position="1"/>
        <end position="20"/>
    </location>
</feature>
<feature type="chain" id="PRO_5020485192" evidence="1">
    <location>
        <begin position="21"/>
        <end position="174"/>
    </location>
</feature>
<dbReference type="SUPFAM" id="SSF101874">
    <property type="entry name" value="YceI-like"/>
    <property type="match status" value="1"/>
</dbReference>
<dbReference type="SMART" id="SM00867">
    <property type="entry name" value="YceI"/>
    <property type="match status" value="1"/>
</dbReference>
<dbReference type="PANTHER" id="PTHR34406">
    <property type="entry name" value="PROTEIN YCEI"/>
    <property type="match status" value="1"/>
</dbReference>
<dbReference type="OrthoDB" id="9811006at2"/>
<name>A0A4Q4KRF3_9FLAO</name>
<evidence type="ECO:0000256" key="1">
    <source>
        <dbReference type="SAM" id="SignalP"/>
    </source>
</evidence>